<feature type="transmembrane region" description="Helical" evidence="9">
    <location>
        <begin position="264"/>
        <end position="283"/>
    </location>
</feature>
<feature type="transmembrane region" description="Helical" evidence="9">
    <location>
        <begin position="508"/>
        <end position="525"/>
    </location>
</feature>
<evidence type="ECO:0000256" key="2">
    <source>
        <dbReference type="ARBA" id="ARBA00005982"/>
    </source>
</evidence>
<feature type="region of interest" description="Disordered" evidence="8">
    <location>
        <begin position="621"/>
        <end position="648"/>
    </location>
</feature>
<dbReference type="GO" id="GO:0016020">
    <property type="term" value="C:membrane"/>
    <property type="evidence" value="ECO:0007669"/>
    <property type="project" value="UniProtKB-SubCell"/>
</dbReference>
<keyword evidence="4" id="KW-0653">Protein transport</keyword>
<dbReference type="NCBIfam" id="TIGR00924">
    <property type="entry name" value="yjdL_sub1_fam"/>
    <property type="match status" value="1"/>
</dbReference>
<evidence type="ECO:0000256" key="3">
    <source>
        <dbReference type="ARBA" id="ARBA00022692"/>
    </source>
</evidence>
<evidence type="ECO:0000256" key="5">
    <source>
        <dbReference type="ARBA" id="ARBA00022989"/>
    </source>
</evidence>
<proteinExistence type="inferred from homology"/>
<comment type="subcellular location">
    <subcellularLocation>
        <location evidence="1 7">Membrane</location>
        <topology evidence="1 7">Multi-pass membrane protein</topology>
    </subcellularLocation>
</comment>
<evidence type="ECO:0000313" key="10">
    <source>
        <dbReference type="EMBL" id="MBB5292689.1"/>
    </source>
</evidence>
<dbReference type="InterPro" id="IPR000109">
    <property type="entry name" value="POT_fam"/>
</dbReference>
<evidence type="ECO:0000313" key="11">
    <source>
        <dbReference type="Proteomes" id="UP000566663"/>
    </source>
</evidence>
<dbReference type="PROSITE" id="PS01023">
    <property type="entry name" value="PTR2_2"/>
    <property type="match status" value="1"/>
</dbReference>
<accession>A0A7W8HZX0</accession>
<keyword evidence="4" id="KW-0571">Peptide transport</keyword>
<feature type="transmembrane region" description="Helical" evidence="9">
    <location>
        <begin position="47"/>
        <end position="64"/>
    </location>
</feature>
<keyword evidence="6 9" id="KW-0472">Membrane</keyword>
<feature type="transmembrane region" description="Helical" evidence="9">
    <location>
        <begin position="367"/>
        <end position="384"/>
    </location>
</feature>
<feature type="transmembrane region" description="Helical" evidence="9">
    <location>
        <begin position="76"/>
        <end position="95"/>
    </location>
</feature>
<dbReference type="AlphaFoldDB" id="A0A7W8HZX0"/>
<feature type="transmembrane region" description="Helical" evidence="9">
    <location>
        <begin position="477"/>
        <end position="496"/>
    </location>
</feature>
<keyword evidence="11" id="KW-1185">Reference proteome</keyword>
<feature type="transmembrane region" description="Helical" evidence="9">
    <location>
        <begin position="6"/>
        <end position="26"/>
    </location>
</feature>
<dbReference type="RefSeq" id="WP_183255282.1">
    <property type="nucleotide sequence ID" value="NZ_BAAAFF010000001.1"/>
</dbReference>
<gene>
    <name evidence="10" type="ORF">HNQ67_002213</name>
</gene>
<evidence type="ECO:0000256" key="9">
    <source>
        <dbReference type="SAM" id="Phobius"/>
    </source>
</evidence>
<keyword evidence="5 9" id="KW-1133">Transmembrane helix</keyword>
<dbReference type="SUPFAM" id="SSF103473">
    <property type="entry name" value="MFS general substrate transporter"/>
    <property type="match status" value="1"/>
</dbReference>
<comment type="caution">
    <text evidence="10">The sequence shown here is derived from an EMBL/GenBank/DDBJ whole genome shotgun (WGS) entry which is preliminary data.</text>
</comment>
<feature type="transmembrane region" description="Helical" evidence="9">
    <location>
        <begin position="198"/>
        <end position="217"/>
    </location>
</feature>
<name>A0A7W8HZX0_9CAUL</name>
<feature type="transmembrane region" description="Helical" evidence="9">
    <location>
        <begin position="593"/>
        <end position="611"/>
    </location>
</feature>
<dbReference type="Pfam" id="PF00854">
    <property type="entry name" value="PTR2"/>
    <property type="match status" value="2"/>
</dbReference>
<feature type="transmembrane region" description="Helical" evidence="9">
    <location>
        <begin position="238"/>
        <end position="258"/>
    </location>
</feature>
<dbReference type="PROSITE" id="PS01022">
    <property type="entry name" value="PTR2_1"/>
    <property type="match status" value="1"/>
</dbReference>
<reference evidence="10 11" key="1">
    <citation type="submission" date="2020-08" db="EMBL/GenBank/DDBJ databases">
        <title>Genomic Encyclopedia of Type Strains, Phase IV (KMG-IV): sequencing the most valuable type-strain genomes for metagenomic binning, comparative biology and taxonomic classification.</title>
        <authorList>
            <person name="Goeker M."/>
        </authorList>
    </citation>
    <scope>NUCLEOTIDE SEQUENCE [LARGE SCALE GENOMIC DNA]</scope>
    <source>
        <strain evidence="10 11">DSM 25335</strain>
    </source>
</reference>
<evidence type="ECO:0000256" key="7">
    <source>
        <dbReference type="RuleBase" id="RU003755"/>
    </source>
</evidence>
<protein>
    <submittedName>
        <fullName evidence="10">POT family proton-dependent oligopeptide transporter</fullName>
    </submittedName>
</protein>
<feature type="transmembrane region" description="Helical" evidence="9">
    <location>
        <begin position="537"/>
        <end position="559"/>
    </location>
</feature>
<dbReference type="CDD" id="cd17346">
    <property type="entry name" value="MFS_DtpA_like"/>
    <property type="match status" value="1"/>
</dbReference>
<sequence length="648" mass="68989">MSLNIVIMAGLIVTLLTGVPVLIQILKNHPKGLIILFFAEMWERFSYYGMRGILIFFLTQHFLFDDAMASSTYGSYTSLVYLLPLIGGIMADRYIGTRKAIAFGAVLLVAGHGMMAFEGRPATETLTYAGAQYEVVSEGRGAARDVGIMIDGERYGFTPAEGGGLALTDLPAGASLPPVLAEGSYTLEQTRDQNGVNVFYLAISLIIMGVGFLKPNISTIVGQLYPQGDPRRDSGFTLYYYGINLGAFWAAVLCGLLGQTVGWWAGFGLAGVGMLAGLIVFVLGKPLLQGNGEPPNPELIKRPVFGPINREWLIYIAAILGVGIVWFMVQRNALVGWVLGISTVLSLAAIIWVIAGVCKTWVERQRMMLALVLIFGAVVFFTLFEQAGTSLNLFADRNVDLTITPVAMQFLGLTVGTPAQLAAAGITPSGFWIDATITAAQVQSFNAGFILIFAPIFAAMWAFLASKKMDPNPTMKFGLGLVQVGLGFLVVVWAAGSGMVDSAFQMPLIMLAMLYMLHTTGELFLSPVGLSEITKLSLPSVVSFMMAVWFLASSIAQFVGGQIAGLMGTETVGGQVLDPQGALATSLDGFGKLGWWGVGIGVAFILISFLIKGWSHGANDAGNHPGPTVTDRGQEDGNVARPGASTPA</sequence>
<dbReference type="InterPro" id="IPR018456">
    <property type="entry name" value="PTR2_symporter_CS"/>
</dbReference>
<feature type="transmembrane region" description="Helical" evidence="9">
    <location>
        <begin position="335"/>
        <end position="355"/>
    </location>
</feature>
<organism evidence="10 11">
    <name type="scientific">Brevundimonas basaltis</name>
    <dbReference type="NCBI Taxonomy" id="472166"/>
    <lineage>
        <taxon>Bacteria</taxon>
        <taxon>Pseudomonadati</taxon>
        <taxon>Pseudomonadota</taxon>
        <taxon>Alphaproteobacteria</taxon>
        <taxon>Caulobacterales</taxon>
        <taxon>Caulobacteraceae</taxon>
        <taxon>Brevundimonas</taxon>
    </lineage>
</organism>
<evidence type="ECO:0000256" key="6">
    <source>
        <dbReference type="ARBA" id="ARBA00023136"/>
    </source>
</evidence>
<feature type="transmembrane region" description="Helical" evidence="9">
    <location>
        <begin position="312"/>
        <end position="329"/>
    </location>
</feature>
<dbReference type="PANTHER" id="PTHR11654">
    <property type="entry name" value="OLIGOPEPTIDE TRANSPORTER-RELATED"/>
    <property type="match status" value="1"/>
</dbReference>
<dbReference type="InterPro" id="IPR036259">
    <property type="entry name" value="MFS_trans_sf"/>
</dbReference>
<dbReference type="GO" id="GO:0006857">
    <property type="term" value="P:oligopeptide transport"/>
    <property type="evidence" value="ECO:0007669"/>
    <property type="project" value="InterPro"/>
</dbReference>
<comment type="similarity">
    <text evidence="2 7">Belongs to the major facilitator superfamily. Proton-dependent oligopeptide transporter (POT/PTR) (TC 2.A.17) family.</text>
</comment>
<keyword evidence="7" id="KW-0813">Transport</keyword>
<dbReference type="InterPro" id="IPR005279">
    <property type="entry name" value="Dipep/tripep_permease"/>
</dbReference>
<evidence type="ECO:0000256" key="1">
    <source>
        <dbReference type="ARBA" id="ARBA00004141"/>
    </source>
</evidence>
<dbReference type="Gene3D" id="1.20.1250.20">
    <property type="entry name" value="MFS general substrate transporter like domains"/>
    <property type="match status" value="2"/>
</dbReference>
<dbReference type="Proteomes" id="UP000566663">
    <property type="component" value="Unassembled WGS sequence"/>
</dbReference>
<keyword evidence="3 7" id="KW-0812">Transmembrane</keyword>
<feature type="transmembrane region" description="Helical" evidence="9">
    <location>
        <begin position="445"/>
        <end position="465"/>
    </location>
</feature>
<evidence type="ECO:0000256" key="8">
    <source>
        <dbReference type="SAM" id="MobiDB-lite"/>
    </source>
</evidence>
<dbReference type="EMBL" id="JACHFZ010000004">
    <property type="protein sequence ID" value="MBB5292689.1"/>
    <property type="molecule type" value="Genomic_DNA"/>
</dbReference>
<evidence type="ECO:0000256" key="4">
    <source>
        <dbReference type="ARBA" id="ARBA00022856"/>
    </source>
</evidence>
<dbReference type="GO" id="GO:1904680">
    <property type="term" value="F:peptide transmembrane transporter activity"/>
    <property type="evidence" value="ECO:0007669"/>
    <property type="project" value="InterPro"/>
</dbReference>